<comment type="caution">
    <text evidence="4">The sequence shown here is derived from an EMBL/GenBank/DDBJ whole genome shotgun (WGS) entry which is preliminary data.</text>
</comment>
<reference evidence="4" key="2">
    <citation type="journal article" date="2021" name="PeerJ">
        <title>Extensive microbial diversity within the chicken gut microbiome revealed by metagenomics and culture.</title>
        <authorList>
            <person name="Gilroy R."/>
            <person name="Ravi A."/>
            <person name="Getino M."/>
            <person name="Pursley I."/>
            <person name="Horton D.L."/>
            <person name="Alikhan N.F."/>
            <person name="Baker D."/>
            <person name="Gharbi K."/>
            <person name="Hall N."/>
            <person name="Watson M."/>
            <person name="Adriaenssens E.M."/>
            <person name="Foster-Nyarko E."/>
            <person name="Jarju S."/>
            <person name="Secka A."/>
            <person name="Antonio M."/>
            <person name="Oren A."/>
            <person name="Chaudhuri R.R."/>
            <person name="La Ragione R."/>
            <person name="Hildebrand F."/>
            <person name="Pallen M.J."/>
        </authorList>
    </citation>
    <scope>NUCLEOTIDE SEQUENCE</scope>
    <source>
        <strain evidence="4">B1-3475</strain>
    </source>
</reference>
<gene>
    <name evidence="4" type="ORF">IAC08_02730</name>
</gene>
<evidence type="ECO:0000313" key="4">
    <source>
        <dbReference type="EMBL" id="MBO8455305.1"/>
    </source>
</evidence>
<comment type="similarity">
    <text evidence="1">Belongs to the sulfatase family.</text>
</comment>
<dbReference type="PROSITE" id="PS51257">
    <property type="entry name" value="PROKAR_LIPOPROTEIN"/>
    <property type="match status" value="1"/>
</dbReference>
<dbReference type="PANTHER" id="PTHR43108">
    <property type="entry name" value="N-ACETYLGLUCOSAMINE-6-SULFATASE FAMILY MEMBER"/>
    <property type="match status" value="1"/>
</dbReference>
<keyword evidence="2" id="KW-0378">Hydrolase</keyword>
<sequence length="546" mass="63318">MDRQRFIPAAGTLIMGAAALVSCQQKEQKQYNILYIMTDDHSFQTMSCYDGRYNTTPNLDRIASEGVRFTNSFVANSLSGPSRACMLTGKHSCANGFYDNSTCIFDASQQTFPKLLQKAGYETAVIGKWHLESLPTGFDHWEIVPGQGDYYNPLFITQQNDTIQKHGYITDIITDDAIEWLDKEHDKSKPFCLLVHHKAIHRNWMADTTDLALYEDVTFPLPETFYDDYAGREAAASQQMSIWKDMDLAYDLKTLTPETRQTGLGKAYEGMLERLDPEQREAWDRFYSKVTEDFITASPEGKELAEWKFQRYMRDYLKVVKSLDDNVGRLLDYLEENGLLENTLVVYTSDQGFYMGEHGWFDKRFMYEESMRTPLIMRIPDDLSRKLRKGSRQSHPAGAGLQQDICARQPRDIAELVQNIDYAPTFLELAGVEIPDDIQGESLLPLLKGEHPADWRDALYYHYYEYPAEHSVKRHYGIRTDRYKLIHFYNDIDKWELYDLQNDPHELVNLYGKPGYEALTDSLRQKLLDLQEGYNDPVRFSTVRDR</sequence>
<dbReference type="SUPFAM" id="SSF53649">
    <property type="entry name" value="Alkaline phosphatase-like"/>
    <property type="match status" value="1"/>
</dbReference>
<dbReference type="Proteomes" id="UP000823617">
    <property type="component" value="Unassembled WGS sequence"/>
</dbReference>
<dbReference type="InterPro" id="IPR032506">
    <property type="entry name" value="SGSH_C"/>
</dbReference>
<evidence type="ECO:0000256" key="1">
    <source>
        <dbReference type="ARBA" id="ARBA00008779"/>
    </source>
</evidence>
<dbReference type="PROSITE" id="PS00523">
    <property type="entry name" value="SULFATASE_1"/>
    <property type="match status" value="1"/>
</dbReference>
<dbReference type="EMBL" id="JADIMK010000024">
    <property type="protein sequence ID" value="MBO8455305.1"/>
    <property type="molecule type" value="Genomic_DNA"/>
</dbReference>
<dbReference type="GO" id="GO:0016787">
    <property type="term" value="F:hydrolase activity"/>
    <property type="evidence" value="ECO:0007669"/>
    <property type="project" value="UniProtKB-KW"/>
</dbReference>
<dbReference type="InterPro" id="IPR017850">
    <property type="entry name" value="Alkaline_phosphatase_core_sf"/>
</dbReference>
<dbReference type="Pfam" id="PF16347">
    <property type="entry name" value="SGSH_C"/>
    <property type="match status" value="2"/>
</dbReference>
<dbReference type="PANTHER" id="PTHR43108:SF6">
    <property type="entry name" value="N-SULPHOGLUCOSAMINE SULPHOHYDROLASE"/>
    <property type="match status" value="1"/>
</dbReference>
<proteinExistence type="inferred from homology"/>
<feature type="domain" description="N-sulphoglucosamine sulphohydrolase C-terminal" evidence="3">
    <location>
        <begin position="356"/>
        <end position="386"/>
    </location>
</feature>
<dbReference type="CDD" id="cd16031">
    <property type="entry name" value="G6S_like"/>
    <property type="match status" value="1"/>
</dbReference>
<reference evidence="4" key="1">
    <citation type="submission" date="2020-10" db="EMBL/GenBank/DDBJ databases">
        <authorList>
            <person name="Gilroy R."/>
        </authorList>
    </citation>
    <scope>NUCLEOTIDE SEQUENCE</scope>
    <source>
        <strain evidence="4">B1-3475</strain>
    </source>
</reference>
<name>A0A9D9HK38_9BACT</name>
<evidence type="ECO:0000256" key="2">
    <source>
        <dbReference type="ARBA" id="ARBA00022801"/>
    </source>
</evidence>
<protein>
    <submittedName>
        <fullName evidence="4">Sulfatase</fullName>
    </submittedName>
</protein>
<dbReference type="Gene3D" id="3.40.720.10">
    <property type="entry name" value="Alkaline Phosphatase, subunit A"/>
    <property type="match status" value="1"/>
</dbReference>
<evidence type="ECO:0000313" key="5">
    <source>
        <dbReference type="Proteomes" id="UP000823617"/>
    </source>
</evidence>
<dbReference type="InterPro" id="IPR024607">
    <property type="entry name" value="Sulfatase_CS"/>
</dbReference>
<feature type="domain" description="N-sulphoglucosamine sulphohydrolase C-terminal" evidence="3">
    <location>
        <begin position="411"/>
        <end position="532"/>
    </location>
</feature>
<organism evidence="4 5">
    <name type="scientific">Candidatus Cryptobacteroides intestinigallinarum</name>
    <dbReference type="NCBI Taxonomy" id="2840767"/>
    <lineage>
        <taxon>Bacteria</taxon>
        <taxon>Pseudomonadati</taxon>
        <taxon>Bacteroidota</taxon>
        <taxon>Bacteroidia</taxon>
        <taxon>Bacteroidales</taxon>
        <taxon>Candidatus Cryptobacteroides</taxon>
    </lineage>
</organism>
<dbReference type="AlphaFoldDB" id="A0A9D9HK38"/>
<dbReference type="PROSITE" id="PS00149">
    <property type="entry name" value="SULFATASE_2"/>
    <property type="match status" value="1"/>
</dbReference>
<evidence type="ECO:0000259" key="3">
    <source>
        <dbReference type="Pfam" id="PF16347"/>
    </source>
</evidence>
<accession>A0A9D9HK38</accession>